<dbReference type="AlphaFoldDB" id="A0A6N2TWU9"/>
<dbReference type="EMBL" id="CACRSM010000003">
    <property type="protein sequence ID" value="VYT09737.1"/>
    <property type="molecule type" value="Genomic_DNA"/>
</dbReference>
<gene>
    <name evidence="2" type="ORF">AOLFYP35_01522</name>
</gene>
<protein>
    <submittedName>
        <fullName evidence="2">Uncharacterized protein</fullName>
    </submittedName>
</protein>
<keyword evidence="1" id="KW-1133">Transmembrane helix</keyword>
<organism evidence="2">
    <name type="scientific">Schaalia odontolytica</name>
    <dbReference type="NCBI Taxonomy" id="1660"/>
    <lineage>
        <taxon>Bacteria</taxon>
        <taxon>Bacillati</taxon>
        <taxon>Actinomycetota</taxon>
        <taxon>Actinomycetes</taxon>
        <taxon>Actinomycetales</taxon>
        <taxon>Actinomycetaceae</taxon>
        <taxon>Schaalia</taxon>
    </lineage>
</organism>
<keyword evidence="1" id="KW-0812">Transmembrane</keyword>
<accession>A0A6N2TWU9</accession>
<sequence>MSSELGVVIPGLILFLIGLFIWCSETYSDAPIAGFWRDMSSDFYSKRGASIRRLAWTLAAISSGTGVLLNSAGAPHSLVLITVIFTFFFLLIAVLYFLPLPVPRCLDAQWQWHKRHGLIDENGKIIPPTPHQTNYCSYALGGETVTIKTSMELPDTWRALSLPNPKAILTPQVPPIVNATSAHPRSPLDDALFVAVGIPEKTTGFRPNFIVTIDLMGESPIPLDGIIPGWMTIEETRFPIPSDDTLMTTGLYVDEGLSYTVIQWTWTQAVSNRTVRLYATATATTTSINSIADQLPRMLETLQVIS</sequence>
<proteinExistence type="predicted"/>
<feature type="transmembrane region" description="Helical" evidence="1">
    <location>
        <begin position="6"/>
        <end position="23"/>
    </location>
</feature>
<evidence type="ECO:0000256" key="1">
    <source>
        <dbReference type="SAM" id="Phobius"/>
    </source>
</evidence>
<name>A0A6N2TWU9_9ACTO</name>
<reference evidence="2" key="1">
    <citation type="submission" date="2019-11" db="EMBL/GenBank/DDBJ databases">
        <authorList>
            <person name="Feng L."/>
        </authorList>
    </citation>
    <scope>NUCLEOTIDE SEQUENCE</scope>
    <source>
        <strain evidence="2">AodontolyticusLFYP35</strain>
    </source>
</reference>
<keyword evidence="1" id="KW-0472">Membrane</keyword>
<evidence type="ECO:0000313" key="2">
    <source>
        <dbReference type="EMBL" id="VYT09737.1"/>
    </source>
</evidence>
<feature type="transmembrane region" description="Helical" evidence="1">
    <location>
        <begin position="78"/>
        <end position="98"/>
    </location>
</feature>
<feature type="transmembrane region" description="Helical" evidence="1">
    <location>
        <begin position="54"/>
        <end position="72"/>
    </location>
</feature>